<dbReference type="AlphaFoldDB" id="A0A7K0DSX9"/>
<name>A0A7K0DSX9_9NOCA</name>
<evidence type="ECO:0000313" key="2">
    <source>
        <dbReference type="Proteomes" id="UP000431401"/>
    </source>
</evidence>
<dbReference type="Proteomes" id="UP000431401">
    <property type="component" value="Unassembled WGS sequence"/>
</dbReference>
<dbReference type="EMBL" id="WEGI01000009">
    <property type="protein sequence ID" value="MQY28880.1"/>
    <property type="molecule type" value="Genomic_DNA"/>
</dbReference>
<gene>
    <name evidence="1" type="ORF">NRB56_44650</name>
</gene>
<dbReference type="RefSeq" id="WP_194290935.1">
    <property type="nucleotide sequence ID" value="NZ_WEGI01000009.1"/>
</dbReference>
<reference evidence="1 2" key="1">
    <citation type="submission" date="2019-10" db="EMBL/GenBank/DDBJ databases">
        <title>Nocardia macrotermitis sp. nov. and Nocardia aurantia sp. nov., isolated from the gut of fungus growing-termite Macrotermes natalensis.</title>
        <authorList>
            <person name="Benndorf R."/>
            <person name="Schwitalla J."/>
            <person name="Martin K."/>
            <person name="De Beer W."/>
            <person name="Kaster A.-K."/>
            <person name="Vollmers J."/>
            <person name="Poulsen M."/>
            <person name="Beemelmanns C."/>
        </authorList>
    </citation>
    <scope>NUCLEOTIDE SEQUENCE [LARGE SCALE GENOMIC DNA]</scope>
    <source>
        <strain evidence="1 2">RB56</strain>
    </source>
</reference>
<accession>A0A7K0DSX9</accession>
<organism evidence="1 2">
    <name type="scientific">Nocardia aurantia</name>
    <dbReference type="NCBI Taxonomy" id="2585199"/>
    <lineage>
        <taxon>Bacteria</taxon>
        <taxon>Bacillati</taxon>
        <taxon>Actinomycetota</taxon>
        <taxon>Actinomycetes</taxon>
        <taxon>Mycobacteriales</taxon>
        <taxon>Nocardiaceae</taxon>
        <taxon>Nocardia</taxon>
    </lineage>
</organism>
<proteinExistence type="predicted"/>
<keyword evidence="2" id="KW-1185">Reference proteome</keyword>
<comment type="caution">
    <text evidence="1">The sequence shown here is derived from an EMBL/GenBank/DDBJ whole genome shotgun (WGS) entry which is preliminary data.</text>
</comment>
<sequence>MAISLRAGDQLASAACSARVVVVRVPADRQPVIECGGVPMTPAGPGKPAPAGPGATATVVGKRYVDSSGDIELLCVASGSGTLSCDGEPMALKVAKALPASD</sequence>
<protein>
    <submittedName>
        <fullName evidence="1">Uncharacterized protein</fullName>
    </submittedName>
</protein>
<evidence type="ECO:0000313" key="1">
    <source>
        <dbReference type="EMBL" id="MQY28880.1"/>
    </source>
</evidence>